<evidence type="ECO:0000313" key="5">
    <source>
        <dbReference type="EMBL" id="SJN27340.1"/>
    </source>
</evidence>
<dbReference type="EMBL" id="FUKO01000019">
    <property type="protein sequence ID" value="SJN27340.1"/>
    <property type="molecule type" value="Genomic_DNA"/>
</dbReference>
<dbReference type="GO" id="GO:0005524">
    <property type="term" value="F:ATP binding"/>
    <property type="evidence" value="ECO:0007669"/>
    <property type="project" value="UniProtKB-KW"/>
</dbReference>
<dbReference type="OrthoDB" id="9766019at2"/>
<gene>
    <name evidence="5" type="ORF">FM104_05520</name>
</gene>
<dbReference type="SUPFAM" id="SSF53067">
    <property type="entry name" value="Actin-like ATPase domain"/>
    <property type="match status" value="2"/>
</dbReference>
<dbReference type="PANTHER" id="PTHR42749:SF1">
    <property type="entry name" value="CELL SHAPE-DETERMINING PROTEIN MREB"/>
    <property type="match status" value="1"/>
</dbReference>
<sequence>MGESEFVLALDAGTTSVASVIACSAAGNNVNVARFALEGERAAITALAFITENGDACFGEEAERLGREHPEHLVRDFMPTIGDHVPIVVGGFAISAEELFARMVLWIVSAAAIERGSRPGIVAIAHPTGWCGYRADAVRAHLHRMGLHDVLLVPSAVVVAQHHASSSSRSHTVGVYDLGGRSFEASVLRGAAPLGTPVRAELGGSDVDAALMRHVLALSAPPLAALESGAAAGSPTIDRAELVDARRAVVAAKEALSVSADTSVQFSLGGRASSVRLTRSELDMLASAVVTASVDTMERALDAAQVDAIDLDEIILVGGAARIPLVVQSLSDRLDRPITVPTDPQFAVALGAAEIAWAQLQKRHPTSLVPALEPTEALARQRHAKLVPIRAEAKSSARSRIPYGAAAVLAAGAVIVAAGLVFASSTPLGTGAGADEGASSEGDSSNSESMRLLRSASGYSVATAALTPAAVKSTEAAADRVFEADMKAEMRPRTPQPPSRSTAPKPRRSGIGAGRSIAPADSTGDPAPAPRPASTPAPASGSATTSPPASTPTPSPSGTTAPPDPAPSPTPDPTTEPTPDPTPDPAPAPAPDPAPVPDPAPEPSPAPSAGPTVAPSDPEPSPSATDPPAAEPTP</sequence>
<keyword evidence="6" id="KW-1185">Reference proteome</keyword>
<name>A0A1R4J5H0_9MICO</name>
<evidence type="ECO:0000256" key="3">
    <source>
        <dbReference type="ARBA" id="ARBA00023186"/>
    </source>
</evidence>
<keyword evidence="3" id="KW-0143">Chaperone</keyword>
<dbReference type="Gene3D" id="3.90.640.10">
    <property type="entry name" value="Actin, Chain A, domain 4"/>
    <property type="match status" value="1"/>
</dbReference>
<dbReference type="Gene3D" id="3.30.420.40">
    <property type="match status" value="2"/>
</dbReference>
<dbReference type="RefSeq" id="WP_087130466.1">
    <property type="nucleotide sequence ID" value="NZ_FUKO01000019.1"/>
</dbReference>
<dbReference type="AlphaFoldDB" id="A0A1R4J5H0"/>
<evidence type="ECO:0000313" key="6">
    <source>
        <dbReference type="Proteomes" id="UP000196320"/>
    </source>
</evidence>
<evidence type="ECO:0000256" key="1">
    <source>
        <dbReference type="ARBA" id="ARBA00022741"/>
    </source>
</evidence>
<evidence type="ECO:0008006" key="7">
    <source>
        <dbReference type="Google" id="ProtNLM"/>
    </source>
</evidence>
<dbReference type="Proteomes" id="UP000196320">
    <property type="component" value="Unassembled WGS sequence"/>
</dbReference>
<evidence type="ECO:0000256" key="2">
    <source>
        <dbReference type="ARBA" id="ARBA00022840"/>
    </source>
</evidence>
<keyword evidence="1" id="KW-0547">Nucleotide-binding</keyword>
<feature type="region of interest" description="Disordered" evidence="4">
    <location>
        <begin position="487"/>
        <end position="634"/>
    </location>
</feature>
<feature type="region of interest" description="Disordered" evidence="4">
    <location>
        <begin position="431"/>
        <end position="451"/>
    </location>
</feature>
<proteinExistence type="predicted"/>
<dbReference type="InterPro" id="IPR013126">
    <property type="entry name" value="Hsp_70_fam"/>
</dbReference>
<dbReference type="InterPro" id="IPR043129">
    <property type="entry name" value="ATPase_NBD"/>
</dbReference>
<dbReference type="PRINTS" id="PR00301">
    <property type="entry name" value="HEATSHOCK70"/>
</dbReference>
<organism evidence="5 6">
    <name type="scientific">Microbacterium esteraromaticum</name>
    <dbReference type="NCBI Taxonomy" id="57043"/>
    <lineage>
        <taxon>Bacteria</taxon>
        <taxon>Bacillati</taxon>
        <taxon>Actinomycetota</taxon>
        <taxon>Actinomycetes</taxon>
        <taxon>Micrococcales</taxon>
        <taxon>Microbacteriaceae</taxon>
        <taxon>Microbacterium</taxon>
    </lineage>
</organism>
<reference evidence="5 6" key="1">
    <citation type="submission" date="2017-02" db="EMBL/GenBank/DDBJ databases">
        <authorList>
            <person name="Peterson S.W."/>
        </authorList>
    </citation>
    <scope>NUCLEOTIDE SEQUENCE [LARGE SCALE GENOMIC DNA]</scope>
    <source>
        <strain evidence="5 6">B Mb 05.01</strain>
    </source>
</reference>
<protein>
    <recommendedName>
        <fullName evidence="7">Hsp70 family protein</fullName>
    </recommendedName>
</protein>
<dbReference type="GO" id="GO:0140662">
    <property type="term" value="F:ATP-dependent protein folding chaperone"/>
    <property type="evidence" value="ECO:0007669"/>
    <property type="project" value="InterPro"/>
</dbReference>
<feature type="compositionally biased region" description="Pro residues" evidence="4">
    <location>
        <begin position="562"/>
        <end position="608"/>
    </location>
</feature>
<feature type="compositionally biased region" description="Low complexity" evidence="4">
    <location>
        <begin position="433"/>
        <end position="449"/>
    </location>
</feature>
<keyword evidence="2" id="KW-0067">ATP-binding</keyword>
<dbReference type="PANTHER" id="PTHR42749">
    <property type="entry name" value="CELL SHAPE-DETERMINING PROTEIN MREB"/>
    <property type="match status" value="1"/>
</dbReference>
<evidence type="ECO:0000256" key="4">
    <source>
        <dbReference type="SAM" id="MobiDB-lite"/>
    </source>
</evidence>
<accession>A0A1R4J5H0</accession>
<dbReference type="Pfam" id="PF00012">
    <property type="entry name" value="HSP70"/>
    <property type="match status" value="1"/>
</dbReference>
<feature type="compositionally biased region" description="Low complexity" evidence="4">
    <location>
        <begin position="536"/>
        <end position="548"/>
    </location>
</feature>